<proteinExistence type="predicted"/>
<feature type="chain" id="PRO_5046017484" description="DUF1849 family protein" evidence="1">
    <location>
        <begin position="22"/>
        <end position="285"/>
    </location>
</feature>
<feature type="signal peptide" evidence="1">
    <location>
        <begin position="1"/>
        <end position="21"/>
    </location>
</feature>
<evidence type="ECO:0000313" key="3">
    <source>
        <dbReference type="Proteomes" id="UP001440612"/>
    </source>
</evidence>
<keyword evidence="3" id="KW-1185">Reference proteome</keyword>
<evidence type="ECO:0000256" key="1">
    <source>
        <dbReference type="SAM" id="SignalP"/>
    </source>
</evidence>
<sequence length="285" mass="31737">MIRTSLTLGFVLTSLAIPAFAENELTPLPAPEARPYPYEILGLQPGDPLDDILAVYAERSDAAPTSESEVLRVQSPDGAVFEFTYQQFSRIGDVGVHGRLANAEQDQVTATLSSDVMEQRPMAIHRSMRQPSETLPEPLELKAQIEGLYGPPSRVEIDGRTMTLTYAWSTEGFIPDLDAFGTLKHEETDTFGGRERTTISEYELCGNARHYRNDVSYRFEYPRDEEIKTGCLATFTVTYRGEPGSTLIGFSLVDYELGRQHMAELDRQIVEALAGEEVEASDMDL</sequence>
<dbReference type="Proteomes" id="UP001440612">
    <property type="component" value="Chromosome"/>
</dbReference>
<keyword evidence="1" id="KW-0732">Signal</keyword>
<protein>
    <recommendedName>
        <fullName evidence="4">DUF1849 family protein</fullName>
    </recommendedName>
</protein>
<name>A0ABZ2UYZ7_9RHOB</name>
<evidence type="ECO:0000313" key="2">
    <source>
        <dbReference type="EMBL" id="WZC47310.1"/>
    </source>
</evidence>
<evidence type="ECO:0008006" key="4">
    <source>
        <dbReference type="Google" id="ProtNLM"/>
    </source>
</evidence>
<dbReference type="RefSeq" id="WP_341365431.1">
    <property type="nucleotide sequence ID" value="NZ_CP150951.2"/>
</dbReference>
<accession>A0ABZ2UYZ7</accession>
<dbReference type="EMBL" id="CP150951">
    <property type="protein sequence ID" value="WZC47310.1"/>
    <property type="molecule type" value="Genomic_DNA"/>
</dbReference>
<gene>
    <name evidence="2" type="ORF">AABB29_10165</name>
</gene>
<reference evidence="3" key="1">
    <citation type="submission" date="2024-04" db="EMBL/GenBank/DDBJ databases">
        <title>Phylogenomic analyses of a clade within the roseobacter group suggest taxonomic reassignments of species of the genera Aestuariivita, Citreicella, Loktanella, Nautella, Pelagibaca, Ruegeria, Thalassobius, Thiobacimonas and Tropicibacter, and the proposal o.</title>
        <authorList>
            <person name="Jeon C.O."/>
        </authorList>
    </citation>
    <scope>NUCLEOTIDE SEQUENCE [LARGE SCALE GENOMIC DNA]</scope>
    <source>
        <strain evidence="3">BS5-3</strain>
    </source>
</reference>
<organism evidence="2 3">
    <name type="scientific">Yoonia phaeophyticola</name>
    <dbReference type="NCBI Taxonomy" id="3137369"/>
    <lineage>
        <taxon>Bacteria</taxon>
        <taxon>Pseudomonadati</taxon>
        <taxon>Pseudomonadota</taxon>
        <taxon>Alphaproteobacteria</taxon>
        <taxon>Rhodobacterales</taxon>
        <taxon>Paracoccaceae</taxon>
        <taxon>Yoonia</taxon>
    </lineage>
</organism>